<dbReference type="GO" id="GO:0098771">
    <property type="term" value="P:inorganic ion homeostasis"/>
    <property type="evidence" value="ECO:0007669"/>
    <property type="project" value="UniProtKB-ARBA"/>
</dbReference>
<evidence type="ECO:0000256" key="7">
    <source>
        <dbReference type="ARBA" id="ARBA00023065"/>
    </source>
</evidence>
<dbReference type="EMBL" id="SBJO01000182">
    <property type="protein sequence ID" value="KAF9762364.1"/>
    <property type="molecule type" value="Genomic_DNA"/>
</dbReference>
<dbReference type="GO" id="GO:0030003">
    <property type="term" value="P:intracellular monoatomic cation homeostasis"/>
    <property type="evidence" value="ECO:0007669"/>
    <property type="project" value="UniProtKB-ARBA"/>
</dbReference>
<accession>A0A9P6GY81</accession>
<evidence type="ECO:0000259" key="10">
    <source>
        <dbReference type="Pfam" id="PF01545"/>
    </source>
</evidence>
<dbReference type="Pfam" id="PF01545">
    <property type="entry name" value="Cation_efflux"/>
    <property type="match status" value="1"/>
</dbReference>
<dbReference type="InterPro" id="IPR027470">
    <property type="entry name" value="Cation_efflux_CTD"/>
</dbReference>
<keyword evidence="7" id="KW-0406">Ion transport</keyword>
<evidence type="ECO:0000256" key="1">
    <source>
        <dbReference type="ARBA" id="ARBA00004141"/>
    </source>
</evidence>
<evidence type="ECO:0000313" key="12">
    <source>
        <dbReference type="EMBL" id="KAF9762364.1"/>
    </source>
</evidence>
<evidence type="ECO:0000259" key="11">
    <source>
        <dbReference type="Pfam" id="PF16916"/>
    </source>
</evidence>
<comment type="caution">
    <text evidence="12">The sequence shown here is derived from an EMBL/GenBank/DDBJ whole genome shotgun (WGS) entry which is preliminary data.</text>
</comment>
<evidence type="ECO:0000256" key="5">
    <source>
        <dbReference type="ARBA" id="ARBA00022906"/>
    </source>
</evidence>
<feature type="domain" description="Cation efflux protein cytoplasmic" evidence="11">
    <location>
        <begin position="226"/>
        <end position="301"/>
    </location>
</feature>
<dbReference type="GO" id="GO:0005385">
    <property type="term" value="F:zinc ion transmembrane transporter activity"/>
    <property type="evidence" value="ECO:0007669"/>
    <property type="project" value="TreeGrafter"/>
</dbReference>
<dbReference type="NCBIfam" id="TIGR01297">
    <property type="entry name" value="CDF"/>
    <property type="match status" value="1"/>
</dbReference>
<evidence type="ECO:0000256" key="8">
    <source>
        <dbReference type="ARBA" id="ARBA00023136"/>
    </source>
</evidence>
<name>A0A9P6GY81_9MICR</name>
<feature type="transmembrane region" description="Helical" evidence="9">
    <location>
        <begin position="165"/>
        <end position="187"/>
    </location>
</feature>
<keyword evidence="6 9" id="KW-1133">Transmembrane helix</keyword>
<dbReference type="PANTHER" id="PTHR11562:SF17">
    <property type="entry name" value="RE54080P-RELATED"/>
    <property type="match status" value="1"/>
</dbReference>
<evidence type="ECO:0000256" key="6">
    <source>
        <dbReference type="ARBA" id="ARBA00022989"/>
    </source>
</evidence>
<feature type="transmembrane region" description="Helical" evidence="9">
    <location>
        <begin position="24"/>
        <end position="43"/>
    </location>
</feature>
<sequence length="331" mass="37414">MATKETHTGCTHLTCSNDADISKIIKVSILISFFMLLELWGHYKTNSLSLLADSLHLLVDVMGFMVSLIALYWAKKSSNNSMTFGYHRVEIIGSLFSVALIWVAVGYLMIESVHKYIHPKEIDGGMFFAIAVIGFFVNLLAIYLLHYDEYNHKLKHKNLNIRAAYVHIIGDLIQSVGVIIAGCVTYFYPSRAIFDILCTVSFSILVLCSSLSVIKDAIHILAEGTPKDIKIEDVKNDILDIENIYKILEIYSWSLSTNRKAIMMKILAEDLLINDYENLLLRINKILEEKYMFEVINIQVDTPSTYYGNSGFVVDGSVVNIKNTLDSKTPF</sequence>
<gene>
    <name evidence="12" type="primary">slc30a8</name>
    <name evidence="12" type="ORF">NGRA_2074</name>
</gene>
<proteinExistence type="inferred from homology"/>
<dbReference type="InterPro" id="IPR050681">
    <property type="entry name" value="CDF/SLC30A"/>
</dbReference>
<feature type="domain" description="Cation efflux protein transmembrane" evidence="10">
    <location>
        <begin position="26"/>
        <end position="221"/>
    </location>
</feature>
<dbReference type="InterPro" id="IPR002524">
    <property type="entry name" value="Cation_efflux"/>
</dbReference>
<evidence type="ECO:0000256" key="3">
    <source>
        <dbReference type="ARBA" id="ARBA00022448"/>
    </source>
</evidence>
<keyword evidence="13" id="KW-1185">Reference proteome</keyword>
<dbReference type="Pfam" id="PF16916">
    <property type="entry name" value="ZT_dimer"/>
    <property type="match status" value="1"/>
</dbReference>
<protein>
    <submittedName>
        <fullName evidence="12">Zinc transporter 8</fullName>
    </submittedName>
</protein>
<dbReference type="Proteomes" id="UP000740883">
    <property type="component" value="Unassembled WGS sequence"/>
</dbReference>
<dbReference type="OrthoDB" id="9944568at2759"/>
<feature type="transmembrane region" description="Helical" evidence="9">
    <location>
        <begin position="125"/>
        <end position="145"/>
    </location>
</feature>
<dbReference type="GO" id="GO:0005886">
    <property type="term" value="C:plasma membrane"/>
    <property type="evidence" value="ECO:0007669"/>
    <property type="project" value="TreeGrafter"/>
</dbReference>
<feature type="transmembrane region" description="Helical" evidence="9">
    <location>
        <begin position="193"/>
        <end position="214"/>
    </location>
</feature>
<dbReference type="PANTHER" id="PTHR11562">
    <property type="entry name" value="CATION EFFLUX PROTEIN/ ZINC TRANSPORTER"/>
    <property type="match status" value="1"/>
</dbReference>
<dbReference type="InterPro" id="IPR058533">
    <property type="entry name" value="Cation_efflux_TM"/>
</dbReference>
<keyword evidence="8 9" id="KW-0472">Membrane</keyword>
<dbReference type="Gene3D" id="1.20.1510.10">
    <property type="entry name" value="Cation efflux protein transmembrane domain"/>
    <property type="match status" value="1"/>
</dbReference>
<feature type="transmembrane region" description="Helical" evidence="9">
    <location>
        <begin position="86"/>
        <end position="110"/>
    </location>
</feature>
<comment type="similarity">
    <text evidence="2">Belongs to the cation diffusion facilitator (CDF) transporter (TC 2.A.4) family. SLC30A subfamily.</text>
</comment>
<keyword evidence="3" id="KW-0813">Transport</keyword>
<comment type="subcellular location">
    <subcellularLocation>
        <location evidence="1">Membrane</location>
        <topology evidence="1">Multi-pass membrane protein</topology>
    </subcellularLocation>
</comment>
<organism evidence="12 13">
    <name type="scientific">Nosema granulosis</name>
    <dbReference type="NCBI Taxonomy" id="83296"/>
    <lineage>
        <taxon>Eukaryota</taxon>
        <taxon>Fungi</taxon>
        <taxon>Fungi incertae sedis</taxon>
        <taxon>Microsporidia</taxon>
        <taxon>Nosematidae</taxon>
        <taxon>Nosema</taxon>
    </lineage>
</organism>
<evidence type="ECO:0000256" key="4">
    <source>
        <dbReference type="ARBA" id="ARBA00022692"/>
    </source>
</evidence>
<evidence type="ECO:0000256" key="9">
    <source>
        <dbReference type="SAM" id="Phobius"/>
    </source>
</evidence>
<dbReference type="SUPFAM" id="SSF161111">
    <property type="entry name" value="Cation efflux protein transmembrane domain-like"/>
    <property type="match status" value="1"/>
</dbReference>
<reference evidence="12 13" key="1">
    <citation type="journal article" date="2020" name="Genome Biol. Evol.">
        <title>Comparative genomics of strictly vertically transmitted, feminizing microsporidia endosymbionts of amphipod crustaceans.</title>
        <authorList>
            <person name="Cormier A."/>
            <person name="Chebbi M.A."/>
            <person name="Giraud I."/>
            <person name="Wattier R."/>
            <person name="Teixeira M."/>
            <person name="Gilbert C."/>
            <person name="Rigaud T."/>
            <person name="Cordaux R."/>
        </authorList>
    </citation>
    <scope>NUCLEOTIDE SEQUENCE [LARGE SCALE GENOMIC DNA]</scope>
    <source>
        <strain evidence="12 13">Ou3-Ou53</strain>
    </source>
</reference>
<dbReference type="InterPro" id="IPR027469">
    <property type="entry name" value="Cation_efflux_TMD_sf"/>
</dbReference>
<keyword evidence="5" id="KW-0862">Zinc</keyword>
<dbReference type="AlphaFoldDB" id="A0A9P6GY81"/>
<evidence type="ECO:0000313" key="13">
    <source>
        <dbReference type="Proteomes" id="UP000740883"/>
    </source>
</evidence>
<keyword evidence="4 9" id="KW-0812">Transmembrane</keyword>
<keyword evidence="5" id="KW-0864">Zinc transport</keyword>
<evidence type="ECO:0000256" key="2">
    <source>
        <dbReference type="ARBA" id="ARBA00008873"/>
    </source>
</evidence>
<feature type="transmembrane region" description="Helical" evidence="9">
    <location>
        <begin position="55"/>
        <end position="74"/>
    </location>
</feature>